<name>A0A6A5XY64_9PLEO</name>
<feature type="compositionally biased region" description="Polar residues" evidence="1">
    <location>
        <begin position="186"/>
        <end position="205"/>
    </location>
</feature>
<feature type="region of interest" description="Disordered" evidence="1">
    <location>
        <begin position="393"/>
        <end position="417"/>
    </location>
</feature>
<organism evidence="2 3">
    <name type="scientific">Aaosphaeria arxii CBS 175.79</name>
    <dbReference type="NCBI Taxonomy" id="1450172"/>
    <lineage>
        <taxon>Eukaryota</taxon>
        <taxon>Fungi</taxon>
        <taxon>Dikarya</taxon>
        <taxon>Ascomycota</taxon>
        <taxon>Pezizomycotina</taxon>
        <taxon>Dothideomycetes</taxon>
        <taxon>Pleosporomycetidae</taxon>
        <taxon>Pleosporales</taxon>
        <taxon>Pleosporales incertae sedis</taxon>
        <taxon>Aaosphaeria</taxon>
    </lineage>
</organism>
<feature type="region of interest" description="Disordered" evidence="1">
    <location>
        <begin position="1"/>
        <end position="137"/>
    </location>
</feature>
<feature type="compositionally biased region" description="Polar residues" evidence="1">
    <location>
        <begin position="397"/>
        <end position="410"/>
    </location>
</feature>
<protein>
    <submittedName>
        <fullName evidence="2">Uncharacterized protein</fullName>
    </submittedName>
</protein>
<accession>A0A6A5XY64</accession>
<dbReference type="OrthoDB" id="309640at2759"/>
<dbReference type="AlphaFoldDB" id="A0A6A5XY64"/>
<dbReference type="RefSeq" id="XP_033385990.1">
    <property type="nucleotide sequence ID" value="XM_033521317.1"/>
</dbReference>
<sequence>MPFNFIKSIFPAQPSPGNGRSVPEQPPQRTRRSPKEYEARVTKSRRASGTSQSSPSSLSEEESPEEPHSLRRRLSSYNPDEEEGWGVGTTVATVLEEPAPPRVRAPKTPPRTVIMQPSTVPTGGKGGQTVSPEGRRKIRERWAKKVDEIKENAVRNAIVEADNLGVSAEDREQGVREIKSSIEAASGQSQYQKGQQPKPITNQSKMPLGNRKPRPAPRPPKVKKRVVKPDEEKSEWELRPHELAQKMFKEHAGDAKRVAEAIKASLAADGIAHPEYALRDVELRNAHWQLINLVEAFSEEYFDFQFDDTESLTERLAEFAPETVRIIGCVASGGPGGPGGWHQMFTYAPKRRALVCAIIGNVIFEQVYQHLFFGGHRSQLEELGRVQKQMANADGKYSTNNPPHLQTVPQTDHHRLRSQPQIRRNHIRGT</sequence>
<gene>
    <name evidence="2" type="ORF">BU24DRAFT_154977</name>
</gene>
<evidence type="ECO:0000313" key="2">
    <source>
        <dbReference type="EMBL" id="KAF2017651.1"/>
    </source>
</evidence>
<dbReference type="GeneID" id="54278714"/>
<evidence type="ECO:0000313" key="3">
    <source>
        <dbReference type="Proteomes" id="UP000799778"/>
    </source>
</evidence>
<feature type="compositionally biased region" description="Pro residues" evidence="1">
    <location>
        <begin position="98"/>
        <end position="109"/>
    </location>
</feature>
<keyword evidence="3" id="KW-1185">Reference proteome</keyword>
<dbReference type="EMBL" id="ML978068">
    <property type="protein sequence ID" value="KAF2017651.1"/>
    <property type="molecule type" value="Genomic_DNA"/>
</dbReference>
<evidence type="ECO:0000256" key="1">
    <source>
        <dbReference type="SAM" id="MobiDB-lite"/>
    </source>
</evidence>
<dbReference type="Proteomes" id="UP000799778">
    <property type="component" value="Unassembled WGS sequence"/>
</dbReference>
<reference evidence="2" key="1">
    <citation type="journal article" date="2020" name="Stud. Mycol.">
        <title>101 Dothideomycetes genomes: a test case for predicting lifestyles and emergence of pathogens.</title>
        <authorList>
            <person name="Haridas S."/>
            <person name="Albert R."/>
            <person name="Binder M."/>
            <person name="Bloem J."/>
            <person name="Labutti K."/>
            <person name="Salamov A."/>
            <person name="Andreopoulos B."/>
            <person name="Baker S."/>
            <person name="Barry K."/>
            <person name="Bills G."/>
            <person name="Bluhm B."/>
            <person name="Cannon C."/>
            <person name="Castanera R."/>
            <person name="Culley D."/>
            <person name="Daum C."/>
            <person name="Ezra D."/>
            <person name="Gonzalez J."/>
            <person name="Henrissat B."/>
            <person name="Kuo A."/>
            <person name="Liang C."/>
            <person name="Lipzen A."/>
            <person name="Lutzoni F."/>
            <person name="Magnuson J."/>
            <person name="Mondo S."/>
            <person name="Nolan M."/>
            <person name="Ohm R."/>
            <person name="Pangilinan J."/>
            <person name="Park H.-J."/>
            <person name="Ramirez L."/>
            <person name="Alfaro M."/>
            <person name="Sun H."/>
            <person name="Tritt A."/>
            <person name="Yoshinaga Y."/>
            <person name="Zwiers L.-H."/>
            <person name="Turgeon B."/>
            <person name="Goodwin S."/>
            <person name="Spatafora J."/>
            <person name="Crous P."/>
            <person name="Grigoriev I."/>
        </authorList>
    </citation>
    <scope>NUCLEOTIDE SEQUENCE</scope>
    <source>
        <strain evidence="2">CBS 175.79</strain>
    </source>
</reference>
<feature type="region of interest" description="Disordered" evidence="1">
    <location>
        <begin position="182"/>
        <end position="234"/>
    </location>
</feature>
<feature type="compositionally biased region" description="Low complexity" evidence="1">
    <location>
        <begin position="47"/>
        <end position="58"/>
    </location>
</feature>
<proteinExistence type="predicted"/>
<feature type="compositionally biased region" description="Basic residues" evidence="1">
    <location>
        <begin position="211"/>
        <end position="226"/>
    </location>
</feature>